<feature type="region of interest" description="Disordered" evidence="1">
    <location>
        <begin position="1"/>
        <end position="116"/>
    </location>
</feature>
<organism evidence="2 3">
    <name type="scientific">Durusdinium trenchii</name>
    <dbReference type="NCBI Taxonomy" id="1381693"/>
    <lineage>
        <taxon>Eukaryota</taxon>
        <taxon>Sar</taxon>
        <taxon>Alveolata</taxon>
        <taxon>Dinophyceae</taxon>
        <taxon>Suessiales</taxon>
        <taxon>Symbiodiniaceae</taxon>
        <taxon>Durusdinium</taxon>
    </lineage>
</organism>
<accession>A0ABP0RGF0</accession>
<gene>
    <name evidence="2" type="ORF">SCF082_LOCUS46526</name>
</gene>
<name>A0ABP0RGF0_9DINO</name>
<feature type="compositionally biased region" description="Basic and acidic residues" evidence="1">
    <location>
        <begin position="17"/>
        <end position="28"/>
    </location>
</feature>
<feature type="compositionally biased region" description="Low complexity" evidence="1">
    <location>
        <begin position="57"/>
        <end position="68"/>
    </location>
</feature>
<feature type="compositionally biased region" description="Low complexity" evidence="1">
    <location>
        <begin position="1168"/>
        <end position="1180"/>
    </location>
</feature>
<sequence>MPPFGKEPAEQGSKPKRFLDQRLHDPSAKRRAPHKIFGHEPAESEVGAGSQSVRTWSGGSASSSSQSQKRQFPFQDESEEPDSGTTPLPFQDEGEETFGGGRGSSSDEEQFDRKGTSIFAMGWEAMQKFVAGHFWKEKGAEHNPEQKPKRAYDNSKRSAEAAYKKKGGVYKANGIDPNRLAKLFNTTACQCRASKEHVSLDLDDDNRDSDFEEVDSDIENTDELAEWLSTKEQAPSAPAEGAREANNHTAQKAADWRKLAHAVTYAYGAKYQRSVDYLNKLADNSFWRDAELVDLAWLEQEPEAPAAHAPQYVMHSALINALAPAVQADPRIDLGLLGVTMFQPTLQKAEEKVRLKKEESPDSKSTPPASSKRLCTVYSKNLALASQVPENNLLHCQQLENWYKDYEVNRSCDGDTLKLPITSMKFDLPCDGYPSTEDWATTFESMLFGLDLARVALDVDEAQMNFKNLALSYRGSERQAPNSLQLALRFSRVLELRQSENKHPAEWTVEERLRDCVREFHLESGLAAKHRVDEERFRSIANLISGTCVEAREVIASHLNFAKWRESAFSVEQFKSGRWLLQSSSKMEACPMKKSLTVCPESQQMHMQLVIHVYQESGRKLRASARSRMRLSTDMFEKFCDYSCVFCAILQEARQLTSWSAEKDAELKKLFLQRDYFAEIEAAISSKLTSWQVQHTSIWAEYVQPQASSGMKLPDSEDITAIEDQAQAARFREVKAKMAQDAAAMTAFNAQVESNKKRCHVVAVMHEKGQLQVGREPLGNYMEKWHRVLSVPDLKSLPSIDSAYRLVASSKKVELDSIATIVYIDCTKLGVLNGPEINAVGETVEKLLFRNPSRSIACIIPPLLYGSTAGGSLRQEWRRLEDKLVQNKIDIRQFVVNLDTSEVHKNRDFPGAYICWLAVADTTLPTKGTAHRALRSKAEPDMAPVEVNMFCSSDLWCRQGFPVNHFPRALEEREFVIPGREFTCHDGRANLSDVQETSQWLGGRGVPRSILLGSDEKKRAPTLLVHPTAYDGAVELAGLELGITTVSCSTVDVCFKTAKTTVQNTLLDAWKENKAPMEKILPRYQKQAPAEQLPVSAQRPDLLLCQCVDHRLVLPRDVRSQFLSCPIWGPEWRAILQHFDKQWGTSSPTAPAGPAPVHENGNTEGEQTATTPSSSPSATPYMPNEPDQLAKLKEKYGEPIAELPITDSPVTLILLTGPVLFILAREATVLRPNETPIIAHGAGSWLVGDKATKFEEQQPGRGIQLRWHDDTARVILEESCSIQGCSRIRFN</sequence>
<dbReference type="EMBL" id="CAXAMM010041427">
    <property type="protein sequence ID" value="CAK9099339.1"/>
    <property type="molecule type" value="Genomic_DNA"/>
</dbReference>
<feature type="region of interest" description="Disordered" evidence="1">
    <location>
        <begin position="230"/>
        <end position="250"/>
    </location>
</feature>
<evidence type="ECO:0000313" key="2">
    <source>
        <dbReference type="EMBL" id="CAK9099339.1"/>
    </source>
</evidence>
<feature type="compositionally biased region" description="Basic and acidic residues" evidence="1">
    <location>
        <begin position="352"/>
        <end position="362"/>
    </location>
</feature>
<proteinExistence type="predicted"/>
<feature type="compositionally biased region" description="Low complexity" evidence="1">
    <location>
        <begin position="1144"/>
        <end position="1156"/>
    </location>
</feature>
<dbReference type="Proteomes" id="UP001642464">
    <property type="component" value="Unassembled WGS sequence"/>
</dbReference>
<protein>
    <submittedName>
        <fullName evidence="2">Uncharacterized protein</fullName>
    </submittedName>
</protein>
<feature type="region of interest" description="Disordered" evidence="1">
    <location>
        <begin position="352"/>
        <end position="371"/>
    </location>
</feature>
<evidence type="ECO:0000256" key="1">
    <source>
        <dbReference type="SAM" id="MobiDB-lite"/>
    </source>
</evidence>
<comment type="caution">
    <text evidence="2">The sequence shown here is derived from an EMBL/GenBank/DDBJ whole genome shotgun (WGS) entry which is preliminary data.</text>
</comment>
<feature type="region of interest" description="Disordered" evidence="1">
    <location>
        <begin position="1143"/>
        <end position="1185"/>
    </location>
</feature>
<keyword evidence="3" id="KW-1185">Reference proteome</keyword>
<evidence type="ECO:0000313" key="3">
    <source>
        <dbReference type="Proteomes" id="UP001642464"/>
    </source>
</evidence>
<reference evidence="2 3" key="1">
    <citation type="submission" date="2024-02" db="EMBL/GenBank/DDBJ databases">
        <authorList>
            <person name="Chen Y."/>
            <person name="Shah S."/>
            <person name="Dougan E. K."/>
            <person name="Thang M."/>
            <person name="Chan C."/>
        </authorList>
    </citation>
    <scope>NUCLEOTIDE SEQUENCE [LARGE SCALE GENOMIC DNA]</scope>
</reference>